<organism evidence="2 3">
    <name type="scientific">Alteromonas macleodii</name>
    <name type="common">Pseudoalteromonas macleodii</name>
    <dbReference type="NCBI Taxonomy" id="28108"/>
    <lineage>
        <taxon>Bacteria</taxon>
        <taxon>Pseudomonadati</taxon>
        <taxon>Pseudomonadota</taxon>
        <taxon>Gammaproteobacteria</taxon>
        <taxon>Alteromonadales</taxon>
        <taxon>Alteromonadaceae</taxon>
        <taxon>Alteromonas/Salinimonas group</taxon>
        <taxon>Alteromonas</taxon>
    </lineage>
</organism>
<accession>A0A6T9Y6C3</accession>
<reference evidence="2 3" key="1">
    <citation type="submission" date="2020-06" db="EMBL/GenBank/DDBJ databases">
        <authorList>
            <person name="Duchaud E."/>
        </authorList>
    </citation>
    <scope>NUCLEOTIDE SEQUENCE [LARGE SCALE GENOMIC DNA]</scope>
    <source>
        <strain evidence="2">Alteromonas fortis</strain>
    </source>
</reference>
<name>A0A6T9Y6C3_ALTMA</name>
<evidence type="ECO:0000256" key="1">
    <source>
        <dbReference type="SAM" id="Phobius"/>
    </source>
</evidence>
<keyword evidence="1" id="KW-0472">Membrane</keyword>
<dbReference type="Proteomes" id="UP000509458">
    <property type="component" value="Chromosome"/>
</dbReference>
<sequence>MNTATLLNCLIIMVVCAYGIAFFGGYLKQAKTSPAFVWVKNKHSKAPKILELIFIFVFAYKAAELLKNLLF</sequence>
<feature type="transmembrane region" description="Helical" evidence="1">
    <location>
        <begin position="6"/>
        <end position="27"/>
    </location>
</feature>
<evidence type="ECO:0000313" key="2">
    <source>
        <dbReference type="EMBL" id="CAB9494208.1"/>
    </source>
</evidence>
<protein>
    <submittedName>
        <fullName evidence="2">Uncharacterized protein</fullName>
    </submittedName>
</protein>
<evidence type="ECO:0000313" key="3">
    <source>
        <dbReference type="Proteomes" id="UP000509458"/>
    </source>
</evidence>
<dbReference type="EMBL" id="LR812090">
    <property type="protein sequence ID" value="CAB9494208.1"/>
    <property type="molecule type" value="Genomic_DNA"/>
</dbReference>
<keyword evidence="1" id="KW-1133">Transmembrane helix</keyword>
<dbReference type="AlphaFoldDB" id="A0A6T9Y6C3"/>
<gene>
    <name evidence="2" type="ORF">ALFOR1_31171</name>
</gene>
<proteinExistence type="predicted"/>
<dbReference type="RefSeq" id="WP_179983609.1">
    <property type="nucleotide sequence ID" value="NZ_LR812090.1"/>
</dbReference>
<keyword evidence="1" id="KW-0812">Transmembrane</keyword>